<accession>A0A7W9HUG8</accession>
<organism evidence="1 2">
    <name type="scientific">Saccharothrix ecbatanensis</name>
    <dbReference type="NCBI Taxonomy" id="1105145"/>
    <lineage>
        <taxon>Bacteria</taxon>
        <taxon>Bacillati</taxon>
        <taxon>Actinomycetota</taxon>
        <taxon>Actinomycetes</taxon>
        <taxon>Pseudonocardiales</taxon>
        <taxon>Pseudonocardiaceae</taxon>
        <taxon>Saccharothrix</taxon>
    </lineage>
</organism>
<name>A0A7W9HUG8_9PSEU</name>
<gene>
    <name evidence="1" type="ORF">F4560_008194</name>
</gene>
<evidence type="ECO:0000313" key="1">
    <source>
        <dbReference type="EMBL" id="MBB5808426.1"/>
    </source>
</evidence>
<comment type="caution">
    <text evidence="1">The sequence shown here is derived from an EMBL/GenBank/DDBJ whole genome shotgun (WGS) entry which is preliminary data.</text>
</comment>
<evidence type="ECO:0008006" key="3">
    <source>
        <dbReference type="Google" id="ProtNLM"/>
    </source>
</evidence>
<reference evidence="1 2" key="1">
    <citation type="submission" date="2020-08" db="EMBL/GenBank/DDBJ databases">
        <title>Sequencing the genomes of 1000 actinobacteria strains.</title>
        <authorList>
            <person name="Klenk H.-P."/>
        </authorList>
    </citation>
    <scope>NUCLEOTIDE SEQUENCE [LARGE SCALE GENOMIC DNA]</scope>
    <source>
        <strain evidence="1 2">DSM 45486</strain>
    </source>
</reference>
<dbReference type="RefSeq" id="WP_184928327.1">
    <property type="nucleotide sequence ID" value="NZ_JACHMO010000001.1"/>
</dbReference>
<keyword evidence="2" id="KW-1185">Reference proteome</keyword>
<protein>
    <recommendedName>
        <fullName evidence="3">TetR family transcriptional regulator</fullName>
    </recommendedName>
</protein>
<proteinExistence type="predicted"/>
<dbReference type="Proteomes" id="UP000552097">
    <property type="component" value="Unassembled WGS sequence"/>
</dbReference>
<dbReference type="AlphaFoldDB" id="A0A7W9HUG8"/>
<evidence type="ECO:0000313" key="2">
    <source>
        <dbReference type="Proteomes" id="UP000552097"/>
    </source>
</evidence>
<dbReference type="EMBL" id="JACHMO010000001">
    <property type="protein sequence ID" value="MBB5808426.1"/>
    <property type="molecule type" value="Genomic_DNA"/>
</dbReference>
<sequence>MGWTDFYRRRDALDAVLRAAAGDPAAPLTFDRDLFATEEDLLLALHYRWMRQLTGRLGTALEDTDDDRVETVTRTWRVLAAEQPVLRAVLDAHLTSTEAIEREQRLLALTAGLAELSEPTAEITRVGAAFAGLIRSAPATLVPGRRRRLAKSA</sequence>